<keyword evidence="3" id="KW-1185">Reference proteome</keyword>
<dbReference type="SMART" id="SM00421">
    <property type="entry name" value="HTH_LUXR"/>
    <property type="match status" value="1"/>
</dbReference>
<protein>
    <recommendedName>
        <fullName evidence="1">HTH luxR-type domain-containing protein</fullName>
    </recommendedName>
</protein>
<dbReference type="InterPro" id="IPR051797">
    <property type="entry name" value="TrmB-like"/>
</dbReference>
<name>A0ABN0ZJJ6_9ACTN</name>
<dbReference type="SUPFAM" id="SSF46894">
    <property type="entry name" value="C-terminal effector domain of the bipartite response regulators"/>
    <property type="match status" value="1"/>
</dbReference>
<accession>A0ABN0ZJJ6</accession>
<dbReference type="Gene3D" id="1.10.10.10">
    <property type="entry name" value="Winged helix-like DNA-binding domain superfamily/Winged helix DNA-binding domain"/>
    <property type="match status" value="1"/>
</dbReference>
<evidence type="ECO:0000259" key="1">
    <source>
        <dbReference type="PROSITE" id="PS50043"/>
    </source>
</evidence>
<dbReference type="CDD" id="cd06170">
    <property type="entry name" value="LuxR_C_like"/>
    <property type="match status" value="1"/>
</dbReference>
<dbReference type="RefSeq" id="WP_344086504.1">
    <property type="nucleotide sequence ID" value="NZ_BAAAHB010000007.1"/>
</dbReference>
<dbReference type="Pfam" id="PF00196">
    <property type="entry name" value="GerE"/>
    <property type="match status" value="1"/>
</dbReference>
<dbReference type="InterPro" id="IPR036388">
    <property type="entry name" value="WH-like_DNA-bd_sf"/>
</dbReference>
<organism evidence="2 3">
    <name type="scientific">Streptomyces stramineus</name>
    <dbReference type="NCBI Taxonomy" id="173861"/>
    <lineage>
        <taxon>Bacteria</taxon>
        <taxon>Bacillati</taxon>
        <taxon>Actinomycetota</taxon>
        <taxon>Actinomycetes</taxon>
        <taxon>Kitasatosporales</taxon>
        <taxon>Streptomycetaceae</taxon>
        <taxon>Streptomyces</taxon>
    </lineage>
</organism>
<feature type="domain" description="HTH luxR-type" evidence="1">
    <location>
        <begin position="264"/>
        <end position="323"/>
    </location>
</feature>
<proteinExistence type="predicted"/>
<dbReference type="PANTHER" id="PTHR34293:SF1">
    <property type="entry name" value="HTH-TYPE TRANSCRIPTIONAL REGULATOR TRMBL2"/>
    <property type="match status" value="1"/>
</dbReference>
<dbReference type="InterPro" id="IPR000792">
    <property type="entry name" value="Tscrpt_reg_LuxR_C"/>
</dbReference>
<dbReference type="Proteomes" id="UP001499895">
    <property type="component" value="Unassembled WGS sequence"/>
</dbReference>
<sequence>MTELDSTCVSVYTLAHRHGSFHDVTILETLGIPPAELARARDTLLGLGLLSSAGAGHPLVAVHPEVAEAIACGPFERDIHEREERVARMRSQLHALVPLYVGSAGAPPSPDSTPTIEDPAEVRRRIAAAARRCRREAVAIQPSVGRDADTVEHTRAWSLDLLRRGVRMRIVYQHAERASLATRAYVCQAAESGAEVRTSAEVCEHVVVFDGAVAFVPQAPADGAGSGAALVTNTTVTGFLYRRFQDVWTVAQPFDPQETRYEKVTDELNRTVLRLMAAGLKDEVIARRLAISTRTCRRYMKAAMAEIGAVSRFQAGARAAQLGLLGPPPPGGPEEPVAAARAN</sequence>
<dbReference type="EMBL" id="BAAAHB010000007">
    <property type="protein sequence ID" value="GAA0450146.1"/>
    <property type="molecule type" value="Genomic_DNA"/>
</dbReference>
<evidence type="ECO:0000313" key="3">
    <source>
        <dbReference type="Proteomes" id="UP001499895"/>
    </source>
</evidence>
<reference evidence="2 3" key="1">
    <citation type="journal article" date="2019" name="Int. J. Syst. Evol. Microbiol.">
        <title>The Global Catalogue of Microorganisms (GCM) 10K type strain sequencing project: providing services to taxonomists for standard genome sequencing and annotation.</title>
        <authorList>
            <consortium name="The Broad Institute Genomics Platform"/>
            <consortium name="The Broad Institute Genome Sequencing Center for Infectious Disease"/>
            <person name="Wu L."/>
            <person name="Ma J."/>
        </authorList>
    </citation>
    <scope>NUCLEOTIDE SEQUENCE [LARGE SCALE GENOMIC DNA]</scope>
    <source>
        <strain evidence="2 3">JCM 10649</strain>
    </source>
</reference>
<dbReference type="PROSITE" id="PS50043">
    <property type="entry name" value="HTH_LUXR_2"/>
    <property type="match status" value="1"/>
</dbReference>
<gene>
    <name evidence="2" type="ORF">GCM10009544_11210</name>
</gene>
<dbReference type="InterPro" id="IPR016032">
    <property type="entry name" value="Sig_transdc_resp-reg_C-effctor"/>
</dbReference>
<comment type="caution">
    <text evidence="2">The sequence shown here is derived from an EMBL/GenBank/DDBJ whole genome shotgun (WGS) entry which is preliminary data.</text>
</comment>
<evidence type="ECO:0000313" key="2">
    <source>
        <dbReference type="EMBL" id="GAA0450146.1"/>
    </source>
</evidence>
<dbReference type="PANTHER" id="PTHR34293">
    <property type="entry name" value="HTH-TYPE TRANSCRIPTIONAL REGULATOR TRMBL2"/>
    <property type="match status" value="1"/>
</dbReference>